<gene>
    <name evidence="2" type="ORF">RHSIM_Rhsim05G0222300</name>
</gene>
<dbReference type="OrthoDB" id="4771285at2759"/>
<dbReference type="GO" id="GO:0071011">
    <property type="term" value="C:precatalytic spliceosome"/>
    <property type="evidence" value="ECO:0007669"/>
    <property type="project" value="TreeGrafter"/>
</dbReference>
<dbReference type="GO" id="GO:0005687">
    <property type="term" value="C:U4 snRNP"/>
    <property type="evidence" value="ECO:0007669"/>
    <property type="project" value="TreeGrafter"/>
</dbReference>
<dbReference type="InterPro" id="IPR027105">
    <property type="entry name" value="Prp31"/>
</dbReference>
<evidence type="ECO:0000313" key="3">
    <source>
        <dbReference type="Proteomes" id="UP000626092"/>
    </source>
</evidence>
<protein>
    <recommendedName>
        <fullName evidence="1">Nop domain-containing protein</fullName>
    </recommendedName>
</protein>
<accession>A0A834LNH5</accession>
<name>A0A834LNH5_RHOSS</name>
<comment type="caution">
    <text evidence="2">The sequence shown here is derived from an EMBL/GenBank/DDBJ whole genome shotgun (WGS) entry which is preliminary data.</text>
</comment>
<dbReference type="Pfam" id="PF01798">
    <property type="entry name" value="Nop"/>
    <property type="match status" value="1"/>
</dbReference>
<dbReference type="PANTHER" id="PTHR13904">
    <property type="entry name" value="PRE-MRNA SPLICING FACTOR PRP31"/>
    <property type="match status" value="1"/>
</dbReference>
<evidence type="ECO:0000259" key="1">
    <source>
        <dbReference type="Pfam" id="PF01798"/>
    </source>
</evidence>
<dbReference type="AlphaFoldDB" id="A0A834LNH5"/>
<dbReference type="InterPro" id="IPR002687">
    <property type="entry name" value="Nop_dom"/>
</dbReference>
<reference evidence="2" key="1">
    <citation type="submission" date="2019-11" db="EMBL/GenBank/DDBJ databases">
        <authorList>
            <person name="Liu Y."/>
            <person name="Hou J."/>
            <person name="Li T.-Q."/>
            <person name="Guan C.-H."/>
            <person name="Wu X."/>
            <person name="Wu H.-Z."/>
            <person name="Ling F."/>
            <person name="Zhang R."/>
            <person name="Shi X.-G."/>
            <person name="Ren J.-P."/>
            <person name="Chen E.-F."/>
            <person name="Sun J.-M."/>
        </authorList>
    </citation>
    <scope>NUCLEOTIDE SEQUENCE</scope>
    <source>
        <strain evidence="2">Adult_tree_wgs_1</strain>
        <tissue evidence="2">Leaves</tissue>
    </source>
</reference>
<sequence>MATRFSEQVNNKMATLTISDNSMEQDDDNLEEDVLDGVSKLHKTRCYISIMQEVEKMSTILSNQGVLIEQGPDTKLIVLHYIGNEMDIALIDLKEVLSPADIGCNSISANCGAGEATPRSSSPRGASGSVGRWLRDGFRSHGKVLAFVGSITEYFAPNLCAVFGSEVDSKLIVGTAGGLSALANMILASWKFYSGSACRLGERRSNRMLLAFGGDCYGEVGENTGEEAADNEGTVINLVDWDEGWGERRAKLEAIKKWRAVF</sequence>
<proteinExistence type="predicted"/>
<dbReference type="Proteomes" id="UP000626092">
    <property type="component" value="Unassembled WGS sequence"/>
</dbReference>
<dbReference type="GO" id="GO:0046540">
    <property type="term" value="C:U4/U6 x U5 tri-snRNP complex"/>
    <property type="evidence" value="ECO:0007669"/>
    <property type="project" value="InterPro"/>
</dbReference>
<keyword evidence="3" id="KW-1185">Reference proteome</keyword>
<organism evidence="2 3">
    <name type="scientific">Rhododendron simsii</name>
    <name type="common">Sims's rhododendron</name>
    <dbReference type="NCBI Taxonomy" id="118357"/>
    <lineage>
        <taxon>Eukaryota</taxon>
        <taxon>Viridiplantae</taxon>
        <taxon>Streptophyta</taxon>
        <taxon>Embryophyta</taxon>
        <taxon>Tracheophyta</taxon>
        <taxon>Spermatophyta</taxon>
        <taxon>Magnoliopsida</taxon>
        <taxon>eudicotyledons</taxon>
        <taxon>Gunneridae</taxon>
        <taxon>Pentapetalae</taxon>
        <taxon>asterids</taxon>
        <taxon>Ericales</taxon>
        <taxon>Ericaceae</taxon>
        <taxon>Ericoideae</taxon>
        <taxon>Rhodoreae</taxon>
        <taxon>Rhododendron</taxon>
    </lineage>
</organism>
<evidence type="ECO:0000313" key="2">
    <source>
        <dbReference type="EMBL" id="KAF7143979.1"/>
    </source>
</evidence>
<dbReference type="GO" id="GO:0000244">
    <property type="term" value="P:spliceosomal tri-snRNP complex assembly"/>
    <property type="evidence" value="ECO:0007669"/>
    <property type="project" value="InterPro"/>
</dbReference>
<dbReference type="PANTHER" id="PTHR13904:SF0">
    <property type="entry name" value="U4_U6 SMALL NUCLEAR RIBONUCLEOPROTEIN PRP31"/>
    <property type="match status" value="1"/>
</dbReference>
<dbReference type="InterPro" id="IPR036070">
    <property type="entry name" value="Nop_dom_sf"/>
</dbReference>
<dbReference type="SUPFAM" id="SSF89124">
    <property type="entry name" value="Nop domain"/>
    <property type="match status" value="1"/>
</dbReference>
<dbReference type="EMBL" id="WJXA01000005">
    <property type="protein sequence ID" value="KAF7143979.1"/>
    <property type="molecule type" value="Genomic_DNA"/>
</dbReference>
<feature type="domain" description="Nop" evidence="1">
    <location>
        <begin position="143"/>
        <end position="185"/>
    </location>
</feature>